<protein>
    <recommendedName>
        <fullName evidence="5">Sensor of ECF-type sigma factor</fullName>
    </recommendedName>
</protein>
<evidence type="ECO:0000256" key="2">
    <source>
        <dbReference type="SAM" id="SignalP"/>
    </source>
</evidence>
<gene>
    <name evidence="3" type="ORF">IPO85_11390</name>
</gene>
<evidence type="ECO:0000313" key="3">
    <source>
        <dbReference type="EMBL" id="MBK9718094.1"/>
    </source>
</evidence>
<proteinExistence type="predicted"/>
<name>A0A9D7S9Z2_9BACT</name>
<evidence type="ECO:0000256" key="1">
    <source>
        <dbReference type="SAM" id="Coils"/>
    </source>
</evidence>
<keyword evidence="2" id="KW-0732">Signal</keyword>
<evidence type="ECO:0000313" key="4">
    <source>
        <dbReference type="Proteomes" id="UP000808349"/>
    </source>
</evidence>
<evidence type="ECO:0008006" key="5">
    <source>
        <dbReference type="Google" id="ProtNLM"/>
    </source>
</evidence>
<organism evidence="3 4">
    <name type="scientific">Candidatus Defluviibacterium haderslevense</name>
    <dbReference type="NCBI Taxonomy" id="2981993"/>
    <lineage>
        <taxon>Bacteria</taxon>
        <taxon>Pseudomonadati</taxon>
        <taxon>Bacteroidota</taxon>
        <taxon>Saprospiria</taxon>
        <taxon>Saprospirales</taxon>
        <taxon>Saprospiraceae</taxon>
        <taxon>Candidatus Defluviibacterium</taxon>
    </lineage>
</organism>
<accession>A0A9D7S9Z2</accession>
<feature type="signal peptide" evidence="2">
    <location>
        <begin position="1"/>
        <end position="20"/>
    </location>
</feature>
<sequence>MKNKIFLSILGLCIMSIIHAQDPREDKMQNRERMREKIEAQRIAYITSKLDLNADESVKFWPVYNEYTKKRMELRKSRRDLRDQEEMNEQDSKKYVEQQIEIQEKDLALKKIYYEKFGNILSSQKLAKLEEAEKEFTQEIIKNLKERRRENRMK</sequence>
<feature type="chain" id="PRO_5038868338" description="Sensor of ECF-type sigma factor" evidence="2">
    <location>
        <begin position="21"/>
        <end position="154"/>
    </location>
</feature>
<reference evidence="3 4" key="1">
    <citation type="submission" date="2020-10" db="EMBL/GenBank/DDBJ databases">
        <title>Connecting structure to function with the recovery of over 1000 high-quality activated sludge metagenome-assembled genomes encoding full-length rRNA genes using long-read sequencing.</title>
        <authorList>
            <person name="Singleton C.M."/>
            <person name="Petriglieri F."/>
            <person name="Kristensen J.M."/>
            <person name="Kirkegaard R.H."/>
            <person name="Michaelsen T.Y."/>
            <person name="Andersen M.H."/>
            <person name="Karst S.M."/>
            <person name="Dueholm M.S."/>
            <person name="Nielsen P.H."/>
            <person name="Albertsen M."/>
        </authorList>
    </citation>
    <scope>NUCLEOTIDE SEQUENCE [LARGE SCALE GENOMIC DNA]</scope>
    <source>
        <strain evidence="3">Ribe_18-Q3-R11-54_BAT3C.373</strain>
    </source>
</reference>
<comment type="caution">
    <text evidence="3">The sequence shown here is derived from an EMBL/GenBank/DDBJ whole genome shotgun (WGS) entry which is preliminary data.</text>
</comment>
<dbReference type="AlphaFoldDB" id="A0A9D7S9Z2"/>
<feature type="coiled-coil region" evidence="1">
    <location>
        <begin position="24"/>
        <end position="94"/>
    </location>
</feature>
<dbReference type="Proteomes" id="UP000808349">
    <property type="component" value="Unassembled WGS sequence"/>
</dbReference>
<keyword evidence="1" id="KW-0175">Coiled coil</keyword>
<dbReference type="EMBL" id="JADKFW010000007">
    <property type="protein sequence ID" value="MBK9718094.1"/>
    <property type="molecule type" value="Genomic_DNA"/>
</dbReference>